<name>A0A8H6V1F7_9EURO</name>
<dbReference type="Gene3D" id="3.40.50.1820">
    <property type="entry name" value="alpha/beta hydrolase"/>
    <property type="match status" value="1"/>
</dbReference>
<dbReference type="InterPro" id="IPR029058">
    <property type="entry name" value="AB_hydrolase_fold"/>
</dbReference>
<feature type="domain" description="AB hydrolase-1" evidence="1">
    <location>
        <begin position="70"/>
        <end position="178"/>
    </location>
</feature>
<organism evidence="3 4">
    <name type="scientific">Aspergillus hiratsukae</name>
    <dbReference type="NCBI Taxonomy" id="1194566"/>
    <lineage>
        <taxon>Eukaryota</taxon>
        <taxon>Fungi</taxon>
        <taxon>Dikarya</taxon>
        <taxon>Ascomycota</taxon>
        <taxon>Pezizomycotina</taxon>
        <taxon>Eurotiomycetes</taxon>
        <taxon>Eurotiomycetidae</taxon>
        <taxon>Eurotiales</taxon>
        <taxon>Aspergillaceae</taxon>
        <taxon>Aspergillus</taxon>
        <taxon>Aspergillus subgen. Fumigati</taxon>
    </lineage>
</organism>
<dbReference type="InterPro" id="IPR000073">
    <property type="entry name" value="AB_hydrolase_1"/>
</dbReference>
<dbReference type="InterPro" id="IPR050266">
    <property type="entry name" value="AB_hydrolase_sf"/>
</dbReference>
<dbReference type="PRINTS" id="PR00111">
    <property type="entry name" value="ABHYDROLASE"/>
</dbReference>
<dbReference type="EMBL" id="JACBAF010001673">
    <property type="protein sequence ID" value="KAF7174055.1"/>
    <property type="molecule type" value="Genomic_DNA"/>
</dbReference>
<sequence>MSAEINFNPNIHLQSTFYHVPGYESDLHALTSPIPPFPRCEDEKTLSEMTSSDAFKREQFLQSEAYYERPPVVLVHGMVVASSYLHDLGRHLAPWFRVFIPDLPGFGRSSKAVRRSDKVSIDQLAQDLHDWMDAAGIRKAHFVSNSLGCQILAAFTRSWPERVDRLVLQGPTMDRSCRARHKSLLALAKNTRNEPLSMTGIMIRDYWRAGLGRAFALFRETMEYRILDVLPNLKNPTLLLSCELDPVTPCSWVEELAEKMPNAVHYVLRNAGHTANYSATEPMSRSVLRYLLVQDDDRMRRAGREILDQVMEINRTREAATKQRTRLLLGQLGLAALLAMGSEIVGRWEFITGLLLAEVLLLYKYYKLRSLLSTGSSGHHRDSVYIKLQGIADFDSASSMLRAIARCLNFRDFPQLGIPTSLAPAMPLTNLLPSYLRDKIYSAVGANEAAEEVQSTFQAASITESIVSHFPAHQKYPAVAIGSTNGALTHLYAAMGIPWLPQTLLMPVKRPKDAAIERDQLQLSAEMEWGRNAGRALLERNRDIELYHMADPNQDQLMIRRMAYFRVKFTKITEAYRNFLLDALEPDGTIILVRCGLRWPSTKVADCHYFQSGALGGIPAEEVIQGSPAVKEFVESQKSPLTTMGESIMGKEHKTDWNAPAPTPPSEGEIPEAEWGYAPGLTEDIVGFAKEHGFRIKYLDYDHPEDASPLVADVYRQRQARLRRPTDSILVESFILMEPWLSIRYNLTPFWTIFSIKPSLERLQEYLKMCHGAGKPFRDGFIFLFSSGVHSIGLAGVDEWKGLLERHFSSQDRPGKDFGRPGDPPKLVLGTDEKAFPKDFGFPARYQTELARAVSKEAQYVMPPNLPLGEFEHYMRQNAGRYKVSYKA</sequence>
<dbReference type="InterPro" id="IPR013595">
    <property type="entry name" value="Pept_S33_TAP-like_C"/>
</dbReference>
<dbReference type="Pfam" id="PF08386">
    <property type="entry name" value="Abhydrolase_4"/>
    <property type="match status" value="1"/>
</dbReference>
<dbReference type="AlphaFoldDB" id="A0A8H6V1F7"/>
<accession>A0A8H6V1F7</accession>
<dbReference type="Proteomes" id="UP000662466">
    <property type="component" value="Unassembled WGS sequence"/>
</dbReference>
<evidence type="ECO:0008006" key="5">
    <source>
        <dbReference type="Google" id="ProtNLM"/>
    </source>
</evidence>
<dbReference type="SUPFAM" id="SSF53474">
    <property type="entry name" value="alpha/beta-Hydrolases"/>
    <property type="match status" value="1"/>
</dbReference>
<evidence type="ECO:0000259" key="2">
    <source>
        <dbReference type="Pfam" id="PF08386"/>
    </source>
</evidence>
<evidence type="ECO:0000313" key="3">
    <source>
        <dbReference type="EMBL" id="KAF7174055.1"/>
    </source>
</evidence>
<dbReference type="PANTHER" id="PTHR43798">
    <property type="entry name" value="MONOACYLGLYCEROL LIPASE"/>
    <property type="match status" value="1"/>
</dbReference>
<protein>
    <recommendedName>
        <fullName evidence="5">AB hydrolase-1 domain-containing protein</fullName>
    </recommendedName>
</protein>
<dbReference type="PANTHER" id="PTHR43798:SF33">
    <property type="entry name" value="HYDROLASE, PUTATIVE (AFU_ORTHOLOGUE AFUA_2G14860)-RELATED"/>
    <property type="match status" value="1"/>
</dbReference>
<reference evidence="3" key="1">
    <citation type="submission" date="2020-06" db="EMBL/GenBank/DDBJ databases">
        <title>Draft genome sequences of strains closely related to Aspergillus parafelis and Aspergillus hiratsukae.</title>
        <authorList>
            <person name="Dos Santos R.A.C."/>
            <person name="Rivero-Menendez O."/>
            <person name="Steenwyk J.L."/>
            <person name="Mead M.E."/>
            <person name="Goldman G.H."/>
            <person name="Alastruey-Izquierdo A."/>
            <person name="Rokas A."/>
        </authorList>
    </citation>
    <scope>NUCLEOTIDE SEQUENCE</scope>
    <source>
        <strain evidence="3">CNM-CM6106</strain>
    </source>
</reference>
<evidence type="ECO:0000259" key="1">
    <source>
        <dbReference type="Pfam" id="PF00561"/>
    </source>
</evidence>
<feature type="domain" description="Peptidase S33 tripeptidyl aminopeptidase-like C-terminal" evidence="2">
    <location>
        <begin position="234"/>
        <end position="292"/>
    </location>
</feature>
<proteinExistence type="predicted"/>
<comment type="caution">
    <text evidence="3">The sequence shown here is derived from an EMBL/GenBank/DDBJ whole genome shotgun (WGS) entry which is preliminary data.</text>
</comment>
<dbReference type="Pfam" id="PF00561">
    <property type="entry name" value="Abhydrolase_1"/>
    <property type="match status" value="1"/>
</dbReference>
<evidence type="ECO:0000313" key="4">
    <source>
        <dbReference type="Proteomes" id="UP000662466"/>
    </source>
</evidence>
<dbReference type="GO" id="GO:0016020">
    <property type="term" value="C:membrane"/>
    <property type="evidence" value="ECO:0007669"/>
    <property type="project" value="TreeGrafter"/>
</dbReference>
<gene>
    <name evidence="3" type="ORF">CNMCM6106_008144</name>
</gene>